<keyword evidence="3" id="KW-1185">Reference proteome</keyword>
<dbReference type="EMBL" id="JAZHOU010000004">
    <property type="protein sequence ID" value="MEF3079786.1"/>
    <property type="molecule type" value="Genomic_DNA"/>
</dbReference>
<dbReference type="SUPFAM" id="SSF53474">
    <property type="entry name" value="alpha/beta-Hydrolases"/>
    <property type="match status" value="1"/>
</dbReference>
<keyword evidence="2" id="KW-0378">Hydrolase</keyword>
<feature type="domain" description="AB hydrolase-1" evidence="1">
    <location>
        <begin position="50"/>
        <end position="279"/>
    </location>
</feature>
<sequence length="305" mass="34944">MVLSIIIAFLIIPVIAVAGYEHYKILNQPDYNPHTTLLNYEVIGIGKNKLVLLHGLTGSLNYWKRSLENISKTHSLLLIDLLGFGDSPKPKSDYSLSVQLQALELILKKEGFNDGKTIMGGHSMGAIISLALLQKHPNWFKSGIFIGIPVYKNADEFKKVMSTHSFVDRISTSKFSKYICMVHPIFMSRAFKPDNLTDEVYEDAKKHHWMSYYYSLNEVILKTDLYAMARKIKNKDVLFIHGEKDTTAPFENTLKLSKVFKNSKVHTSSKGDHQFFLKEADFVWKTIQEFSKSEEYLQKTLSNEH</sequence>
<evidence type="ECO:0000313" key="3">
    <source>
        <dbReference type="Proteomes" id="UP001356704"/>
    </source>
</evidence>
<dbReference type="PANTHER" id="PTHR43689">
    <property type="entry name" value="HYDROLASE"/>
    <property type="match status" value="1"/>
</dbReference>
<accession>A0ABU7W749</accession>
<evidence type="ECO:0000259" key="1">
    <source>
        <dbReference type="Pfam" id="PF00561"/>
    </source>
</evidence>
<dbReference type="InterPro" id="IPR029058">
    <property type="entry name" value="AB_hydrolase_fold"/>
</dbReference>
<dbReference type="Pfam" id="PF00561">
    <property type="entry name" value="Abhydrolase_1"/>
    <property type="match status" value="1"/>
</dbReference>
<organism evidence="2 3">
    <name type="scientific">Winogradskyella poriferorum</name>
    <dbReference type="NCBI Taxonomy" id="307627"/>
    <lineage>
        <taxon>Bacteria</taxon>
        <taxon>Pseudomonadati</taxon>
        <taxon>Bacteroidota</taxon>
        <taxon>Flavobacteriia</taxon>
        <taxon>Flavobacteriales</taxon>
        <taxon>Flavobacteriaceae</taxon>
        <taxon>Winogradskyella</taxon>
    </lineage>
</organism>
<dbReference type="RefSeq" id="WP_331810521.1">
    <property type="nucleotide sequence ID" value="NZ_JAZHOU010000004.1"/>
</dbReference>
<dbReference type="GO" id="GO:0016787">
    <property type="term" value="F:hydrolase activity"/>
    <property type="evidence" value="ECO:0007669"/>
    <property type="project" value="UniProtKB-KW"/>
</dbReference>
<comment type="caution">
    <text evidence="2">The sequence shown here is derived from an EMBL/GenBank/DDBJ whole genome shotgun (WGS) entry which is preliminary data.</text>
</comment>
<dbReference type="Gene3D" id="3.40.50.1820">
    <property type="entry name" value="alpha/beta hydrolase"/>
    <property type="match status" value="1"/>
</dbReference>
<protein>
    <submittedName>
        <fullName evidence="2">Alpha/beta hydrolase</fullName>
    </submittedName>
</protein>
<name>A0ABU7W749_9FLAO</name>
<dbReference type="PANTHER" id="PTHR43689:SF8">
    <property type="entry name" value="ALPHA_BETA-HYDROLASES SUPERFAMILY PROTEIN"/>
    <property type="match status" value="1"/>
</dbReference>
<dbReference type="Proteomes" id="UP001356704">
    <property type="component" value="Unassembled WGS sequence"/>
</dbReference>
<dbReference type="InterPro" id="IPR000073">
    <property type="entry name" value="AB_hydrolase_1"/>
</dbReference>
<gene>
    <name evidence="2" type="ORF">V1468_12275</name>
</gene>
<dbReference type="PRINTS" id="PR00111">
    <property type="entry name" value="ABHYDROLASE"/>
</dbReference>
<proteinExistence type="predicted"/>
<reference evidence="2 3" key="1">
    <citation type="submission" date="2024-02" db="EMBL/GenBank/DDBJ databases">
        <title>Winogradskyella poriferorum JCM 12885.</title>
        <authorList>
            <person name="Zhang D.-F."/>
            <person name="Fu Z.-Y."/>
        </authorList>
    </citation>
    <scope>NUCLEOTIDE SEQUENCE [LARGE SCALE GENOMIC DNA]</scope>
    <source>
        <strain evidence="2 3">JCM 12885</strain>
    </source>
</reference>
<evidence type="ECO:0000313" key="2">
    <source>
        <dbReference type="EMBL" id="MEF3079786.1"/>
    </source>
</evidence>